<sequence>MSSEKINYKIIDNLPQKKMDKLDVQLINQMIEGYDTVQNTLDINSTNKYDLDIKNTDNISIKKINNDVDRKLHYTFVTNTSRYDSDNDMDYDDDDKKNTVPDNKLNSINAFYIGSLTIVGLFIFYRMIQKTK</sequence>
<evidence type="ECO:0000313" key="2">
    <source>
        <dbReference type="EMBL" id="QHT13810.1"/>
    </source>
</evidence>
<keyword evidence="1" id="KW-0472">Membrane</keyword>
<dbReference type="EMBL" id="MN739577">
    <property type="protein sequence ID" value="QHT13810.1"/>
    <property type="molecule type" value="Genomic_DNA"/>
</dbReference>
<accession>A0A6C0DBP5</accession>
<name>A0A6C0DBP5_9ZZZZ</name>
<protein>
    <submittedName>
        <fullName evidence="2">Uncharacterized protein</fullName>
    </submittedName>
</protein>
<dbReference type="AlphaFoldDB" id="A0A6C0DBP5"/>
<reference evidence="2" key="1">
    <citation type="journal article" date="2020" name="Nature">
        <title>Giant virus diversity and host interactions through global metagenomics.</title>
        <authorList>
            <person name="Schulz F."/>
            <person name="Roux S."/>
            <person name="Paez-Espino D."/>
            <person name="Jungbluth S."/>
            <person name="Walsh D.A."/>
            <person name="Denef V.J."/>
            <person name="McMahon K.D."/>
            <person name="Konstantinidis K.T."/>
            <person name="Eloe-Fadrosh E.A."/>
            <person name="Kyrpides N.C."/>
            <person name="Woyke T."/>
        </authorList>
    </citation>
    <scope>NUCLEOTIDE SEQUENCE</scope>
    <source>
        <strain evidence="2">GVMAG-M-3300023174-134</strain>
    </source>
</reference>
<feature type="transmembrane region" description="Helical" evidence="1">
    <location>
        <begin position="110"/>
        <end position="128"/>
    </location>
</feature>
<evidence type="ECO:0000256" key="1">
    <source>
        <dbReference type="SAM" id="Phobius"/>
    </source>
</evidence>
<keyword evidence="1" id="KW-1133">Transmembrane helix</keyword>
<organism evidence="2">
    <name type="scientific">viral metagenome</name>
    <dbReference type="NCBI Taxonomy" id="1070528"/>
    <lineage>
        <taxon>unclassified sequences</taxon>
        <taxon>metagenomes</taxon>
        <taxon>organismal metagenomes</taxon>
    </lineage>
</organism>
<proteinExistence type="predicted"/>
<keyword evidence="1" id="KW-0812">Transmembrane</keyword>